<evidence type="ECO:0000259" key="3">
    <source>
        <dbReference type="Pfam" id="PF00501"/>
    </source>
</evidence>
<evidence type="ECO:0000313" key="5">
    <source>
        <dbReference type="EMBL" id="EMF16133.1"/>
    </source>
</evidence>
<sequence length="556" mass="60962">MAPTMDLTTLIFSRPPIDPDAPILTDVDIHGRTITWNQYATTVKSVATGLRQAGFQYQDCAALLSDNDIYFYVLGDAVIAAGGVFGAMQTSVKPAEIQHQLQVAAVKWLFVSPRYLSLALETAKEAGLSEANIIVFDPPGTQKYAGPRNCMSRLLETDGKGWLNPNVGKDPHSIMAYRMFSSGTTGFPKAVNISHAAHTVRLDRPELTADMRITPLNNLIVIPVYHLTSLMTCHRAIIGLQKTFITAAKDSADVVTIIDLIQQYQIANILLPPRFLDPIVQVIHSGTRPLSALSALSSVRIAGSATDPLAAARFRETFPHIAFRVSYGTTELGFVVRQPGPQDFLPGFVGHLASDVEMKFINPETLQKIPFTSQFENGEICVRGPQLFSGYHNSPDATRASMLPDPEGDWFRTGDRGYVDAQTGQLAITGRYKGIFKVANNMVSPEEVERVLLAHPAVEDAVIGPIPARYDANEFEVRAYVVLKKKKDDAESTVTAQELAQFVAARLSQHKVPTGGVIFCEEIPRNAMKKVIRRQVVDVVPMKGSETWIQLSSEST</sequence>
<dbReference type="Pfam" id="PF13193">
    <property type="entry name" value="AMP-binding_C"/>
    <property type="match status" value="1"/>
</dbReference>
<dbReference type="AlphaFoldDB" id="M3CR35"/>
<dbReference type="eggNOG" id="KOG1176">
    <property type="taxonomic scope" value="Eukaryota"/>
</dbReference>
<evidence type="ECO:0000256" key="2">
    <source>
        <dbReference type="ARBA" id="ARBA00022598"/>
    </source>
</evidence>
<dbReference type="Pfam" id="PF00501">
    <property type="entry name" value="AMP-binding"/>
    <property type="match status" value="1"/>
</dbReference>
<evidence type="ECO:0000313" key="6">
    <source>
        <dbReference type="Proteomes" id="UP000016931"/>
    </source>
</evidence>
<evidence type="ECO:0000259" key="4">
    <source>
        <dbReference type="Pfam" id="PF13193"/>
    </source>
</evidence>
<dbReference type="PANTHER" id="PTHR24096">
    <property type="entry name" value="LONG-CHAIN-FATTY-ACID--COA LIGASE"/>
    <property type="match status" value="1"/>
</dbReference>
<feature type="domain" description="AMP-dependent synthetase/ligase" evidence="3">
    <location>
        <begin position="19"/>
        <end position="392"/>
    </location>
</feature>
<dbReference type="OMA" id="PCRQETV"/>
<comment type="similarity">
    <text evidence="1">Belongs to the ATP-dependent AMP-binding enzyme family.</text>
</comment>
<gene>
    <name evidence="5" type="ORF">SEPMUDRAFT_81598</name>
</gene>
<dbReference type="HOGENOM" id="CLU_000022_59_2_1"/>
<dbReference type="STRING" id="692275.M3CR35"/>
<organism evidence="5 6">
    <name type="scientific">Sphaerulina musiva (strain SO2202)</name>
    <name type="common">Poplar stem canker fungus</name>
    <name type="synonym">Septoria musiva</name>
    <dbReference type="NCBI Taxonomy" id="692275"/>
    <lineage>
        <taxon>Eukaryota</taxon>
        <taxon>Fungi</taxon>
        <taxon>Dikarya</taxon>
        <taxon>Ascomycota</taxon>
        <taxon>Pezizomycotina</taxon>
        <taxon>Dothideomycetes</taxon>
        <taxon>Dothideomycetidae</taxon>
        <taxon>Mycosphaerellales</taxon>
        <taxon>Mycosphaerellaceae</taxon>
        <taxon>Sphaerulina</taxon>
    </lineage>
</organism>
<protein>
    <submittedName>
        <fullName evidence="5">AMP-binding enzyme</fullName>
    </submittedName>
</protein>
<evidence type="ECO:0000256" key="1">
    <source>
        <dbReference type="ARBA" id="ARBA00006432"/>
    </source>
</evidence>
<accession>M3CR35</accession>
<dbReference type="SUPFAM" id="SSF56801">
    <property type="entry name" value="Acetyl-CoA synthetase-like"/>
    <property type="match status" value="1"/>
</dbReference>
<dbReference type="PANTHER" id="PTHR24096:SF149">
    <property type="entry name" value="AMP-BINDING DOMAIN-CONTAINING PROTEIN-RELATED"/>
    <property type="match status" value="1"/>
</dbReference>
<dbReference type="Proteomes" id="UP000016931">
    <property type="component" value="Unassembled WGS sequence"/>
</dbReference>
<proteinExistence type="inferred from homology"/>
<keyword evidence="6" id="KW-1185">Reference proteome</keyword>
<dbReference type="OrthoDB" id="288590at2759"/>
<keyword evidence="2" id="KW-0436">Ligase</keyword>
<dbReference type="EMBL" id="KB456261">
    <property type="protein sequence ID" value="EMF16133.1"/>
    <property type="molecule type" value="Genomic_DNA"/>
</dbReference>
<dbReference type="RefSeq" id="XP_016764254.1">
    <property type="nucleotide sequence ID" value="XM_016910279.1"/>
</dbReference>
<dbReference type="InterPro" id="IPR045851">
    <property type="entry name" value="AMP-bd_C_sf"/>
</dbReference>
<feature type="non-terminal residue" evidence="5">
    <location>
        <position position="556"/>
    </location>
</feature>
<dbReference type="InterPro" id="IPR000873">
    <property type="entry name" value="AMP-dep_synth/lig_dom"/>
</dbReference>
<reference evidence="5 6" key="1">
    <citation type="journal article" date="2012" name="PLoS Pathog.">
        <title>Diverse lifestyles and strategies of plant pathogenesis encoded in the genomes of eighteen Dothideomycetes fungi.</title>
        <authorList>
            <person name="Ohm R.A."/>
            <person name="Feau N."/>
            <person name="Henrissat B."/>
            <person name="Schoch C.L."/>
            <person name="Horwitz B.A."/>
            <person name="Barry K.W."/>
            <person name="Condon B.J."/>
            <person name="Copeland A.C."/>
            <person name="Dhillon B."/>
            <person name="Glaser F."/>
            <person name="Hesse C.N."/>
            <person name="Kosti I."/>
            <person name="LaButti K."/>
            <person name="Lindquist E.A."/>
            <person name="Lucas S."/>
            <person name="Salamov A.A."/>
            <person name="Bradshaw R.E."/>
            <person name="Ciuffetti L."/>
            <person name="Hamelin R.C."/>
            <person name="Kema G.H.J."/>
            <person name="Lawrence C."/>
            <person name="Scott J.A."/>
            <person name="Spatafora J.W."/>
            <person name="Turgeon B.G."/>
            <person name="de Wit P.J.G.M."/>
            <person name="Zhong S."/>
            <person name="Goodwin S.B."/>
            <person name="Grigoriev I.V."/>
        </authorList>
    </citation>
    <scope>NUCLEOTIDE SEQUENCE [LARGE SCALE GENOMIC DNA]</scope>
    <source>
        <strain evidence="5 6">SO2202</strain>
    </source>
</reference>
<dbReference type="Gene3D" id="3.30.300.30">
    <property type="match status" value="1"/>
</dbReference>
<dbReference type="Gene3D" id="3.40.50.12780">
    <property type="entry name" value="N-terminal domain of ligase-like"/>
    <property type="match status" value="1"/>
</dbReference>
<dbReference type="InterPro" id="IPR025110">
    <property type="entry name" value="AMP-bd_C"/>
</dbReference>
<dbReference type="GeneID" id="27907416"/>
<dbReference type="GO" id="GO:0016405">
    <property type="term" value="F:CoA-ligase activity"/>
    <property type="evidence" value="ECO:0007669"/>
    <property type="project" value="TreeGrafter"/>
</dbReference>
<dbReference type="InterPro" id="IPR042099">
    <property type="entry name" value="ANL_N_sf"/>
</dbReference>
<feature type="domain" description="AMP-binding enzyme C-terminal" evidence="4">
    <location>
        <begin position="447"/>
        <end position="529"/>
    </location>
</feature>
<name>M3CR35_SPHMS</name>